<dbReference type="EMBL" id="BAAAMK010000002">
    <property type="protein sequence ID" value="GAA1952542.1"/>
    <property type="molecule type" value="Genomic_DNA"/>
</dbReference>
<keyword evidence="3" id="KW-1185">Reference proteome</keyword>
<evidence type="ECO:0000313" key="2">
    <source>
        <dbReference type="EMBL" id="GAA1952542.1"/>
    </source>
</evidence>
<comment type="caution">
    <text evidence="2">The sequence shown here is derived from an EMBL/GenBank/DDBJ whole genome shotgun (WGS) entry which is preliminary data.</text>
</comment>
<dbReference type="Proteomes" id="UP001499954">
    <property type="component" value="Unassembled WGS sequence"/>
</dbReference>
<sequence length="88" mass="9373">MQSSLIAMAIEYLIMRERRSASGEGGRLVIDCCFINVVAVRCGAPLPQAYVSCAAAAFPESRSAPAPTERMPRAGAVRTRRGMPASLC</sequence>
<name>A0ABN2QHJ2_9MICO</name>
<organism evidence="2 3">
    <name type="scientific">Agromyces allii</name>
    <dbReference type="NCBI Taxonomy" id="393607"/>
    <lineage>
        <taxon>Bacteria</taxon>
        <taxon>Bacillati</taxon>
        <taxon>Actinomycetota</taxon>
        <taxon>Actinomycetes</taxon>
        <taxon>Micrococcales</taxon>
        <taxon>Microbacteriaceae</taxon>
        <taxon>Agromyces</taxon>
    </lineage>
</organism>
<reference evidence="2 3" key="1">
    <citation type="journal article" date="2019" name="Int. J. Syst. Evol. Microbiol.">
        <title>The Global Catalogue of Microorganisms (GCM) 10K type strain sequencing project: providing services to taxonomists for standard genome sequencing and annotation.</title>
        <authorList>
            <consortium name="The Broad Institute Genomics Platform"/>
            <consortium name="The Broad Institute Genome Sequencing Center for Infectious Disease"/>
            <person name="Wu L."/>
            <person name="Ma J."/>
        </authorList>
    </citation>
    <scope>NUCLEOTIDE SEQUENCE [LARGE SCALE GENOMIC DNA]</scope>
    <source>
        <strain evidence="2 3">JCM 13584</strain>
    </source>
</reference>
<evidence type="ECO:0000313" key="3">
    <source>
        <dbReference type="Proteomes" id="UP001499954"/>
    </source>
</evidence>
<feature type="region of interest" description="Disordered" evidence="1">
    <location>
        <begin position="63"/>
        <end position="88"/>
    </location>
</feature>
<evidence type="ECO:0000256" key="1">
    <source>
        <dbReference type="SAM" id="MobiDB-lite"/>
    </source>
</evidence>
<accession>A0ABN2QHJ2</accession>
<gene>
    <name evidence="2" type="ORF">GCM10009717_18190</name>
</gene>
<proteinExistence type="predicted"/>
<protein>
    <submittedName>
        <fullName evidence="2">Uncharacterized protein</fullName>
    </submittedName>
</protein>